<dbReference type="PANTHER" id="PTHR38075:SF1">
    <property type="entry name" value="DUF4139 DOMAIN-CONTAINING PROTEIN"/>
    <property type="match status" value="1"/>
</dbReference>
<reference evidence="1 2" key="1">
    <citation type="submission" date="2019-12" db="EMBL/GenBank/DDBJ databases">
        <title>Genomic-based taxomic classification of the family Erythrobacteraceae.</title>
        <authorList>
            <person name="Xu L."/>
        </authorList>
    </citation>
    <scope>NUCLEOTIDE SEQUENCE [LARGE SCALE GENOMIC DNA]</scope>
    <source>
        <strain evidence="1 2">KEMB 9005-328</strain>
    </source>
</reference>
<accession>A0A845AM10</accession>
<dbReference type="RefSeq" id="WP_160754219.1">
    <property type="nucleotide sequence ID" value="NZ_WTYA01000013.1"/>
</dbReference>
<organism evidence="1 2">
    <name type="scientific">Qipengyuania algicida</name>
    <dbReference type="NCBI Taxonomy" id="1836209"/>
    <lineage>
        <taxon>Bacteria</taxon>
        <taxon>Pseudomonadati</taxon>
        <taxon>Pseudomonadota</taxon>
        <taxon>Alphaproteobacteria</taxon>
        <taxon>Sphingomonadales</taxon>
        <taxon>Erythrobacteraceae</taxon>
        <taxon>Qipengyuania</taxon>
    </lineage>
</organism>
<keyword evidence="2" id="KW-1185">Reference proteome</keyword>
<evidence type="ECO:0000313" key="2">
    <source>
        <dbReference type="Proteomes" id="UP000439780"/>
    </source>
</evidence>
<dbReference type="AlphaFoldDB" id="A0A845AM10"/>
<evidence type="ECO:0008006" key="3">
    <source>
        <dbReference type="Google" id="ProtNLM"/>
    </source>
</evidence>
<dbReference type="Proteomes" id="UP000439780">
    <property type="component" value="Unassembled WGS sequence"/>
</dbReference>
<dbReference type="PANTHER" id="PTHR38075">
    <property type="entry name" value="DUF4139 DOMAIN-CONTAINING PROTEIN"/>
    <property type="match status" value="1"/>
</dbReference>
<evidence type="ECO:0000313" key="1">
    <source>
        <dbReference type="EMBL" id="MXP29915.1"/>
    </source>
</evidence>
<name>A0A845AM10_9SPHN</name>
<dbReference type="OrthoDB" id="7178458at2"/>
<sequence length="438" mass="47309">MIEKNRDARLLSPSALIAASLGQTIELRRTNPATGRPEYTPGRILSGADGGVVFQSAEGIEALRCSGLPETFSFSLAPQGLSAKPTLSVLTNARQALDVTVTLSYLARGFDWSADYVATLARDGKTIDLGSWITLANGNGTGFVSANANVVAGRIKRDTGAVQPIDLAQPIIARCWPSQSTSDLPPPEGEYAIVQSRAMSIAPPASMDSAIVVTGSRVMQEQLGDLKLYHVPERTDINSRQSKQVRLLDRTKIPVERIYRAVIDEDRSGEFQPAQVVLRTKNDAAHHLGLPLPSGRVAVLQGGSVRPLLLGNAGIRDTAVQEKIELQLGDAPDVEIRHTLESREITERSVTTLPLVPGAIWLRRVSPSLIHRVEVSNAGATAVTLELKTMVEPSDQIVRADHPVSNEDGFPVFRLRLLPHGSRVIRYVTQPRVSGSDS</sequence>
<gene>
    <name evidence="1" type="ORF">GRI58_13965</name>
</gene>
<protein>
    <recommendedName>
        <fullName evidence="3">DUF4139 domain-containing protein</fullName>
    </recommendedName>
</protein>
<proteinExistence type="predicted"/>
<dbReference type="EMBL" id="WTYA01000013">
    <property type="protein sequence ID" value="MXP29915.1"/>
    <property type="molecule type" value="Genomic_DNA"/>
</dbReference>
<comment type="caution">
    <text evidence="1">The sequence shown here is derived from an EMBL/GenBank/DDBJ whole genome shotgun (WGS) entry which is preliminary data.</text>
</comment>